<feature type="chain" id="PRO_5037571513" evidence="1">
    <location>
        <begin position="42"/>
        <end position="125"/>
    </location>
</feature>
<organism evidence="2 3">
    <name type="scientific">Neoroseomonas lacus</name>
    <dbReference type="NCBI Taxonomy" id="287609"/>
    <lineage>
        <taxon>Bacteria</taxon>
        <taxon>Pseudomonadati</taxon>
        <taxon>Pseudomonadota</taxon>
        <taxon>Alphaproteobacteria</taxon>
        <taxon>Acetobacterales</taxon>
        <taxon>Acetobacteraceae</taxon>
        <taxon>Neoroseomonas</taxon>
    </lineage>
</organism>
<evidence type="ECO:0000256" key="1">
    <source>
        <dbReference type="SAM" id="SignalP"/>
    </source>
</evidence>
<keyword evidence="1" id="KW-0732">Signal</keyword>
<protein>
    <submittedName>
        <fullName evidence="2">Uncharacterized protein</fullName>
    </submittedName>
</protein>
<sequence length="125" mass="12878">MRGRGGIGVIPPGRAVDYLARMTHTASLAAILALLAASSFAAGRAQAQPSIGAAPPGNPVTIAQRVIHANFERVVCGHVTEAQRLPNGSIHSICNTGEVFRVFEIGGQVVAMRCAAAARYGVEGC</sequence>
<dbReference type="EMBL" id="BMKW01000007">
    <property type="protein sequence ID" value="GGJ21443.1"/>
    <property type="molecule type" value="Genomic_DNA"/>
</dbReference>
<reference evidence="2" key="2">
    <citation type="submission" date="2020-09" db="EMBL/GenBank/DDBJ databases">
        <authorList>
            <person name="Sun Q."/>
            <person name="Zhou Y."/>
        </authorList>
    </citation>
    <scope>NUCLEOTIDE SEQUENCE</scope>
    <source>
        <strain evidence="2">CGMCC 1.3617</strain>
    </source>
</reference>
<evidence type="ECO:0000313" key="3">
    <source>
        <dbReference type="Proteomes" id="UP000661507"/>
    </source>
</evidence>
<feature type="signal peptide" evidence="1">
    <location>
        <begin position="1"/>
        <end position="41"/>
    </location>
</feature>
<name>A0A917NRM2_9PROT</name>
<reference evidence="2" key="1">
    <citation type="journal article" date="2014" name="Int. J. Syst. Evol. Microbiol.">
        <title>Complete genome sequence of Corynebacterium casei LMG S-19264T (=DSM 44701T), isolated from a smear-ripened cheese.</title>
        <authorList>
            <consortium name="US DOE Joint Genome Institute (JGI-PGF)"/>
            <person name="Walter F."/>
            <person name="Albersmeier A."/>
            <person name="Kalinowski J."/>
            <person name="Ruckert C."/>
        </authorList>
    </citation>
    <scope>NUCLEOTIDE SEQUENCE</scope>
    <source>
        <strain evidence="2">CGMCC 1.3617</strain>
    </source>
</reference>
<evidence type="ECO:0000313" key="2">
    <source>
        <dbReference type="EMBL" id="GGJ21443.1"/>
    </source>
</evidence>
<gene>
    <name evidence="2" type="ORF">GCM10011320_30920</name>
</gene>
<dbReference type="AlphaFoldDB" id="A0A917NRM2"/>
<keyword evidence="3" id="KW-1185">Reference proteome</keyword>
<accession>A0A917NRM2</accession>
<dbReference type="Proteomes" id="UP000661507">
    <property type="component" value="Unassembled WGS sequence"/>
</dbReference>
<comment type="caution">
    <text evidence="2">The sequence shown here is derived from an EMBL/GenBank/DDBJ whole genome shotgun (WGS) entry which is preliminary data.</text>
</comment>
<proteinExistence type="predicted"/>